<organism evidence="1 2">
    <name type="scientific">Flavobacterium endoglycinae</name>
    <dbReference type="NCBI Taxonomy" id="2816357"/>
    <lineage>
        <taxon>Bacteria</taxon>
        <taxon>Pseudomonadati</taxon>
        <taxon>Bacteroidota</taxon>
        <taxon>Flavobacteriia</taxon>
        <taxon>Flavobacteriales</taxon>
        <taxon>Flavobacteriaceae</taxon>
        <taxon>Flavobacterium</taxon>
    </lineage>
</organism>
<dbReference type="InterPro" id="IPR046732">
    <property type="entry name" value="DUF6624"/>
</dbReference>
<dbReference type="RefSeq" id="WP_207294865.1">
    <property type="nucleotide sequence ID" value="NZ_CP071448.1"/>
</dbReference>
<protein>
    <submittedName>
        <fullName evidence="1">Uncharacterized protein</fullName>
    </submittedName>
</protein>
<evidence type="ECO:0000313" key="2">
    <source>
        <dbReference type="Proteomes" id="UP000663440"/>
    </source>
</evidence>
<accession>A0ABX7QB21</accession>
<gene>
    <name evidence="1" type="ORF">J0383_15255</name>
</gene>
<dbReference type="Pfam" id="PF20329">
    <property type="entry name" value="DUF6624"/>
    <property type="match status" value="1"/>
</dbReference>
<evidence type="ECO:0000313" key="1">
    <source>
        <dbReference type="EMBL" id="QSW87639.1"/>
    </source>
</evidence>
<sequence length="199" mass="23094">MDYQIIAKRILELKNADLNLREKLIKSKQLSEGYNQEMEKLHNQNAKTLAEIIEIIGYPTIDKVGKEANEATWLIIQHSIGQPDFMRKCAAELKTAVNENKADAIHLAYLTDRIAVFEDKPQLYGTQFDWDETGKLIPNPFDDLAKVNERRKAIGLITLEEQTESIQKRALNENQTPPKDFNKQKEEMNEWRKKVGWIK</sequence>
<dbReference type="EMBL" id="CP071448">
    <property type="protein sequence ID" value="QSW87639.1"/>
    <property type="molecule type" value="Genomic_DNA"/>
</dbReference>
<name>A0ABX7QB21_9FLAO</name>
<reference evidence="1 2" key="1">
    <citation type="submission" date="2021-03" db="EMBL/GenBank/DDBJ databases">
        <title>Flavobacterium kribbensis sp. nov, an endophytic bacteria, isolated from soybean.</title>
        <authorList>
            <person name="Lee J."/>
            <person name="Seo J."/>
        </authorList>
    </citation>
    <scope>NUCLEOTIDE SEQUENCE [LARGE SCALE GENOMIC DNA]</scope>
    <source>
        <strain evidence="1 2">BB8</strain>
    </source>
</reference>
<dbReference type="Proteomes" id="UP000663440">
    <property type="component" value="Chromosome"/>
</dbReference>
<proteinExistence type="predicted"/>
<keyword evidence="2" id="KW-1185">Reference proteome</keyword>